<dbReference type="RefSeq" id="WP_062320271.1">
    <property type="nucleotide sequence ID" value="NZ_BJWJ01000001.1"/>
</dbReference>
<keyword evidence="4 7" id="KW-0812">Transmembrane</keyword>
<dbReference type="STRING" id="306541.SAMN05421668_101173"/>
<name>A0A1I6P3B0_9BACI</name>
<feature type="transmembrane region" description="Helical" evidence="7">
    <location>
        <begin position="325"/>
        <end position="354"/>
    </location>
</feature>
<dbReference type="EMBL" id="FPAI01000001">
    <property type="protein sequence ID" value="SFS34655.1"/>
    <property type="molecule type" value="Genomic_DNA"/>
</dbReference>
<protein>
    <submittedName>
        <fullName evidence="9">Na+/H+-dicarboxylate symporter</fullName>
    </submittedName>
    <submittedName>
        <fullName evidence="8">Sodium:dicarboxylate symporter</fullName>
    </submittedName>
</protein>
<evidence type="ECO:0000313" key="8">
    <source>
        <dbReference type="EMBL" id="GEM03146.1"/>
    </source>
</evidence>
<evidence type="ECO:0000313" key="9">
    <source>
        <dbReference type="EMBL" id="SFS34655.1"/>
    </source>
</evidence>
<feature type="transmembrane region" description="Helical" evidence="7">
    <location>
        <begin position="215"/>
        <end position="238"/>
    </location>
</feature>
<dbReference type="Proteomes" id="UP000321773">
    <property type="component" value="Unassembled WGS sequence"/>
</dbReference>
<accession>A0A1I6P3B0</accession>
<reference evidence="9 10" key="1">
    <citation type="submission" date="2016-10" db="EMBL/GenBank/DDBJ databases">
        <authorList>
            <person name="de Groot N.N."/>
        </authorList>
    </citation>
    <scope>NUCLEOTIDE SEQUENCE [LARGE SCALE GENOMIC DNA]</scope>
    <source>
        <strain evidence="9 10">DSM 17074</strain>
    </source>
</reference>
<keyword evidence="3" id="KW-1003">Cell membrane</keyword>
<evidence type="ECO:0000256" key="2">
    <source>
        <dbReference type="ARBA" id="ARBA00022448"/>
    </source>
</evidence>
<feature type="transmembrane region" description="Helical" evidence="7">
    <location>
        <begin position="42"/>
        <end position="63"/>
    </location>
</feature>
<dbReference type="EMBL" id="BJWJ01000001">
    <property type="protein sequence ID" value="GEM03146.1"/>
    <property type="molecule type" value="Genomic_DNA"/>
</dbReference>
<sequence length="407" mass="43598">MKKLKLSMTTKIMLAVILGVLFGVLSDGDLTSLKLIGDIFLRLIQMSIILLVMGQIIEAVGSLNSKELGRRGLKTIGIFLGTSFLAALFGIIIGYWLKPGVGNQLDTLTNGVDIDPNSIGTSSDVILNFFSPNVIQSMAEGNIAQIIIFSVLFGIAMSLVRVESGAEKVLGFIKEFNHIILKLVLMIMNLAPIGIFALIASTIGKLGLGVMMPLLKYLGVYGLATAIYLLLFTVFISVTCRIKLPKLVRGMFQMSVIALATTSSAITLPTAMKDAKEKLGISERVSKFVLPLGMTLNSNGAAMHMAITVITIAQIYGAEYTLTQYIFIAALSTLVSLSNAVVPGAGLVSMAIIIPQMGLPLESIAIFAGVEWFVGMLRTILNVDSDVYAALLVAKSEGDIDYSVYDQ</sequence>
<evidence type="ECO:0000256" key="7">
    <source>
        <dbReference type="SAM" id="Phobius"/>
    </source>
</evidence>
<dbReference type="GO" id="GO:0015293">
    <property type="term" value="F:symporter activity"/>
    <property type="evidence" value="ECO:0007669"/>
    <property type="project" value="UniProtKB-KW"/>
</dbReference>
<dbReference type="OrthoDB" id="9768885at2"/>
<dbReference type="PANTHER" id="PTHR42865:SF7">
    <property type="entry name" value="PROTON_GLUTAMATE-ASPARTATE SYMPORTER"/>
    <property type="match status" value="1"/>
</dbReference>
<feature type="transmembrane region" description="Helical" evidence="7">
    <location>
        <begin position="288"/>
        <end position="313"/>
    </location>
</feature>
<dbReference type="Pfam" id="PF00375">
    <property type="entry name" value="SDF"/>
    <property type="match status" value="1"/>
</dbReference>
<proteinExistence type="predicted"/>
<keyword evidence="5 7" id="KW-1133">Transmembrane helix</keyword>
<keyword evidence="2" id="KW-0813">Transport</keyword>
<evidence type="ECO:0000313" key="10">
    <source>
        <dbReference type="Proteomes" id="UP000199139"/>
    </source>
</evidence>
<evidence type="ECO:0000256" key="6">
    <source>
        <dbReference type="ARBA" id="ARBA00023136"/>
    </source>
</evidence>
<evidence type="ECO:0000256" key="3">
    <source>
        <dbReference type="ARBA" id="ARBA00022475"/>
    </source>
</evidence>
<evidence type="ECO:0000256" key="4">
    <source>
        <dbReference type="ARBA" id="ARBA00022692"/>
    </source>
</evidence>
<keyword evidence="11" id="KW-1185">Reference proteome</keyword>
<feature type="transmembrane region" description="Helical" evidence="7">
    <location>
        <begin position="75"/>
        <end position="97"/>
    </location>
</feature>
<feature type="transmembrane region" description="Helical" evidence="7">
    <location>
        <begin position="183"/>
        <end position="203"/>
    </location>
</feature>
<dbReference type="PRINTS" id="PR00173">
    <property type="entry name" value="EDTRNSPORT"/>
</dbReference>
<dbReference type="PANTHER" id="PTHR42865">
    <property type="entry name" value="PROTON/GLUTAMATE-ASPARTATE SYMPORTER"/>
    <property type="match status" value="1"/>
</dbReference>
<dbReference type="Proteomes" id="UP000199139">
    <property type="component" value="Unassembled WGS sequence"/>
</dbReference>
<dbReference type="InterPro" id="IPR036458">
    <property type="entry name" value="Na:dicarbo_symporter_sf"/>
</dbReference>
<comment type="subcellular location">
    <subcellularLocation>
        <location evidence="1">Cell membrane</location>
        <topology evidence="1">Multi-pass membrane protein</topology>
    </subcellularLocation>
</comment>
<organism evidence="9 10">
    <name type="scientific">Halolactibacillus miurensis</name>
    <dbReference type="NCBI Taxonomy" id="306541"/>
    <lineage>
        <taxon>Bacteria</taxon>
        <taxon>Bacillati</taxon>
        <taxon>Bacillota</taxon>
        <taxon>Bacilli</taxon>
        <taxon>Bacillales</taxon>
        <taxon>Bacillaceae</taxon>
        <taxon>Halolactibacillus</taxon>
    </lineage>
</organism>
<dbReference type="AlphaFoldDB" id="A0A1I6P3B0"/>
<dbReference type="Gene3D" id="1.10.3860.10">
    <property type="entry name" value="Sodium:dicarboxylate symporter"/>
    <property type="match status" value="1"/>
</dbReference>
<evidence type="ECO:0000313" key="11">
    <source>
        <dbReference type="Proteomes" id="UP000321773"/>
    </source>
</evidence>
<keyword evidence="6 7" id="KW-0472">Membrane</keyword>
<feature type="transmembrane region" description="Helical" evidence="7">
    <location>
        <begin position="360"/>
        <end position="381"/>
    </location>
</feature>
<evidence type="ECO:0000256" key="5">
    <source>
        <dbReference type="ARBA" id="ARBA00022989"/>
    </source>
</evidence>
<dbReference type="SUPFAM" id="SSF118215">
    <property type="entry name" value="Proton glutamate symport protein"/>
    <property type="match status" value="1"/>
</dbReference>
<feature type="transmembrane region" description="Helical" evidence="7">
    <location>
        <begin position="250"/>
        <end position="268"/>
    </location>
</feature>
<dbReference type="GO" id="GO:0005886">
    <property type="term" value="C:plasma membrane"/>
    <property type="evidence" value="ECO:0007669"/>
    <property type="project" value="UniProtKB-SubCell"/>
</dbReference>
<feature type="transmembrane region" description="Helical" evidence="7">
    <location>
        <begin position="143"/>
        <end position="162"/>
    </location>
</feature>
<dbReference type="InterPro" id="IPR001991">
    <property type="entry name" value="Na-dicarboxylate_symporter"/>
</dbReference>
<evidence type="ECO:0000256" key="1">
    <source>
        <dbReference type="ARBA" id="ARBA00004651"/>
    </source>
</evidence>
<reference evidence="8 11" key="2">
    <citation type="submission" date="2019-07" db="EMBL/GenBank/DDBJ databases">
        <title>Whole genome shotgun sequence of Halolactibacillus miurensis NBRC 100873.</title>
        <authorList>
            <person name="Hosoyama A."/>
            <person name="Uohara A."/>
            <person name="Ohji S."/>
            <person name="Ichikawa N."/>
        </authorList>
    </citation>
    <scope>NUCLEOTIDE SEQUENCE [LARGE SCALE GENOMIC DNA]</scope>
    <source>
        <strain evidence="8 11">NBRC 100873</strain>
    </source>
</reference>
<gene>
    <name evidence="8" type="ORF">HMI01_01340</name>
    <name evidence="9" type="ORF">SAMN05421668_101173</name>
</gene>